<reference evidence="2" key="1">
    <citation type="journal article" date="2021" name="IMA Fungus">
        <title>Genomic characterization of three marine fungi, including Emericellopsis atlantica sp. nov. with signatures of a generalist lifestyle and marine biomass degradation.</title>
        <authorList>
            <person name="Hagestad O.C."/>
            <person name="Hou L."/>
            <person name="Andersen J.H."/>
            <person name="Hansen E.H."/>
            <person name="Altermark B."/>
            <person name="Li C."/>
            <person name="Kuhnert E."/>
            <person name="Cox R.J."/>
            <person name="Crous P.W."/>
            <person name="Spatafora J.W."/>
            <person name="Lail K."/>
            <person name="Amirebrahimi M."/>
            <person name="Lipzen A."/>
            <person name="Pangilinan J."/>
            <person name="Andreopoulos W."/>
            <person name="Hayes R.D."/>
            <person name="Ng V."/>
            <person name="Grigoriev I.V."/>
            <person name="Jackson S.A."/>
            <person name="Sutton T.D.S."/>
            <person name="Dobson A.D.W."/>
            <person name="Rama T."/>
        </authorList>
    </citation>
    <scope>NUCLEOTIDE SEQUENCE</scope>
    <source>
        <strain evidence="2">TRa018bII</strain>
    </source>
</reference>
<feature type="region of interest" description="Disordered" evidence="1">
    <location>
        <begin position="105"/>
        <end position="140"/>
    </location>
</feature>
<dbReference type="AlphaFoldDB" id="A0A9P8C9B0"/>
<evidence type="ECO:0000313" key="3">
    <source>
        <dbReference type="Proteomes" id="UP000824998"/>
    </source>
</evidence>
<evidence type="ECO:0000313" key="2">
    <source>
        <dbReference type="EMBL" id="KAG9238275.1"/>
    </source>
</evidence>
<feature type="region of interest" description="Disordered" evidence="1">
    <location>
        <begin position="158"/>
        <end position="178"/>
    </location>
</feature>
<protein>
    <recommendedName>
        <fullName evidence="4">Integral membrane protein</fullName>
    </recommendedName>
</protein>
<dbReference type="EMBL" id="MU251372">
    <property type="protein sequence ID" value="KAG9238275.1"/>
    <property type="molecule type" value="Genomic_DNA"/>
</dbReference>
<sequence length="904" mass="99317">MPVYGEIPADSVIQKQPLQGNVSQNSQAPVVESEPAIAVASSQQTHVIPPVTFVPHDQLHNEKLPVPAAEDDAHQPRPTYQAYAPVVNTQNPDLQHNRVLIQDSQGQTSYQPYSHDSPPRQESKPVCNTQGDETSQPPAAYRPYAPISQAQPIPVQVSENPPQIPSKVLSPPQSIAPTLPDVQPSQYQTSATVSNPPLPPQEPCPVILRNQTPPASYLQQIEYGHHTPMPAPTPVPVVSPGKISVQAVSPQTPKVPHIVDYQGPSRVCSGRKAVLTKYTKFYIPTNDLVPRVDPSIQELSCAICEGCFLTNIALHPSFPANFEVFVSPDLAKSGTDDAPVPISRAACQFGLFPTVKNVYRDKCLSEGSIYPVINTMREFNALPSCPGNEVMNGGEYYTSPAIPHSTFCTQCFEAHLKPSTFASQFTMKLTGPGQQWQCDNGRDPAYSSRIVEKYLYSQPQDFAAFSKAFNEKTEISPCPGFDKPLLAGPDGKVHVYTIKGTNNTICMECFYDRVRLTTLEQCFTAISHDPAESTTTCDLASGISRFLFTAAFEAQNLQIWDKGLQTFNRIPKCEGVKGVEEETVEKQATEFLEEANWYSLTQYPNIAACPCCFHSVISPLGGAHLFAPISRQLRAGIVRTCNFSVGNGGITSTNPDDFPYTLYFRGFILRHLLEIGWESKQSDYAPFLSIAKSLSACAPACGSNLRGYKRPSGRRWYGRVATNASDDNDCTIVMCQECYEDNVKDTILATHLGRDLTEAVYAGDLENKKEAFCGPFSKRSKASLREAKEKGDWTIFARHWNLRQRIRDSTLPLINTLQAEFAIQNAKKMTAMTNSLTLQGSAMLSEAAGTDGLNHGNSVVGYGYQSSAGVTAAMWNRDADNTQWGDASNYAKIAMLEAQWKEVE</sequence>
<feature type="compositionally biased region" description="Polar residues" evidence="1">
    <location>
        <begin position="105"/>
        <end position="114"/>
    </location>
</feature>
<dbReference type="Proteomes" id="UP000824998">
    <property type="component" value="Unassembled WGS sequence"/>
</dbReference>
<gene>
    <name evidence="2" type="ORF">BJ875DRAFT_451547</name>
</gene>
<evidence type="ECO:0000256" key="1">
    <source>
        <dbReference type="SAM" id="MobiDB-lite"/>
    </source>
</evidence>
<proteinExistence type="predicted"/>
<comment type="caution">
    <text evidence="2">The sequence shown here is derived from an EMBL/GenBank/DDBJ whole genome shotgun (WGS) entry which is preliminary data.</text>
</comment>
<feature type="compositionally biased region" description="Polar residues" evidence="1">
    <location>
        <begin position="126"/>
        <end position="137"/>
    </location>
</feature>
<dbReference type="OrthoDB" id="5324692at2759"/>
<evidence type="ECO:0008006" key="4">
    <source>
        <dbReference type="Google" id="ProtNLM"/>
    </source>
</evidence>
<keyword evidence="3" id="KW-1185">Reference proteome</keyword>
<organism evidence="2 3">
    <name type="scientific">Amylocarpus encephaloides</name>
    <dbReference type="NCBI Taxonomy" id="45428"/>
    <lineage>
        <taxon>Eukaryota</taxon>
        <taxon>Fungi</taxon>
        <taxon>Dikarya</taxon>
        <taxon>Ascomycota</taxon>
        <taxon>Pezizomycotina</taxon>
        <taxon>Leotiomycetes</taxon>
        <taxon>Helotiales</taxon>
        <taxon>Helotiales incertae sedis</taxon>
        <taxon>Amylocarpus</taxon>
    </lineage>
</organism>
<name>A0A9P8C9B0_9HELO</name>
<accession>A0A9P8C9B0</accession>